<dbReference type="InterPro" id="IPR019774">
    <property type="entry name" value="Aromatic-AA_hydroxylase_C"/>
</dbReference>
<comment type="similarity">
    <text evidence="2">Belongs to the biopterin-dependent aromatic amino acid hydroxylase family.</text>
</comment>
<dbReference type="OrthoDB" id="9780502at2"/>
<feature type="binding site" evidence="7">
    <location>
        <position position="162"/>
    </location>
    <ligand>
        <name>Fe cation</name>
        <dbReference type="ChEBI" id="CHEBI:24875"/>
    </ligand>
</feature>
<evidence type="ECO:0000256" key="5">
    <source>
        <dbReference type="ARBA" id="ARBA00023004"/>
    </source>
</evidence>
<dbReference type="Proteomes" id="UP000245890">
    <property type="component" value="Unassembled WGS sequence"/>
</dbReference>
<evidence type="ECO:0000256" key="4">
    <source>
        <dbReference type="ARBA" id="ARBA00023002"/>
    </source>
</evidence>
<dbReference type="InterPro" id="IPR001273">
    <property type="entry name" value="ArAA_hydroxylase"/>
</dbReference>
<comment type="caution">
    <text evidence="9">The sequence shown here is derived from an EMBL/GenBank/DDBJ whole genome shotgun (WGS) entry which is preliminary data.</text>
</comment>
<feature type="binding site" evidence="7">
    <location>
        <position position="115"/>
    </location>
    <ligand>
        <name>Fe cation</name>
        <dbReference type="ChEBI" id="CHEBI:24875"/>
    </ligand>
</feature>
<evidence type="ECO:0000256" key="1">
    <source>
        <dbReference type="ARBA" id="ARBA00001954"/>
    </source>
</evidence>
<evidence type="ECO:0000256" key="3">
    <source>
        <dbReference type="ARBA" id="ARBA00022723"/>
    </source>
</evidence>
<dbReference type="RefSeq" id="WP_116467834.1">
    <property type="nucleotide sequence ID" value="NZ_QENQ01000001.1"/>
</dbReference>
<evidence type="ECO:0000313" key="10">
    <source>
        <dbReference type="Proteomes" id="UP000245890"/>
    </source>
</evidence>
<evidence type="ECO:0000259" key="8">
    <source>
        <dbReference type="PROSITE" id="PS51410"/>
    </source>
</evidence>
<keyword evidence="3 7" id="KW-0479">Metal-binding</keyword>
<feature type="binding site" evidence="7">
    <location>
        <position position="120"/>
    </location>
    <ligand>
        <name>Fe cation</name>
        <dbReference type="ChEBI" id="CHEBI:24875"/>
    </ligand>
</feature>
<dbReference type="AlphaFoldDB" id="A0A2U0SAM5"/>
<dbReference type="InterPro" id="IPR036951">
    <property type="entry name" value="ArAA_hydroxylase_sf"/>
</dbReference>
<dbReference type="PANTHER" id="PTHR11473:SF24">
    <property type="entry name" value="PHENYLALANINE-4-HYDROXYLASE"/>
    <property type="match status" value="1"/>
</dbReference>
<dbReference type="InterPro" id="IPR018301">
    <property type="entry name" value="ArAA_hydroxylase_Fe/CU_BS"/>
</dbReference>
<dbReference type="Gene3D" id="1.10.800.10">
    <property type="entry name" value="Aromatic amino acid hydroxylase"/>
    <property type="match status" value="1"/>
</dbReference>
<dbReference type="Pfam" id="PF00351">
    <property type="entry name" value="Biopterin_H"/>
    <property type="match status" value="1"/>
</dbReference>
<dbReference type="EMBL" id="QENQ01000001">
    <property type="protein sequence ID" value="PVX28384.1"/>
    <property type="molecule type" value="Genomic_DNA"/>
</dbReference>
<organism evidence="9 10">
    <name type="scientific">Sphingomonas pokkalii</name>
    <dbReference type="NCBI Taxonomy" id="2175090"/>
    <lineage>
        <taxon>Bacteria</taxon>
        <taxon>Pseudomonadati</taxon>
        <taxon>Pseudomonadota</taxon>
        <taxon>Alphaproteobacteria</taxon>
        <taxon>Sphingomonadales</taxon>
        <taxon>Sphingomonadaceae</taxon>
        <taxon>Sphingomonas</taxon>
    </lineage>
</organism>
<dbReference type="SUPFAM" id="SSF56534">
    <property type="entry name" value="Aromatic aminoacid monoxygenases, catalytic and oligomerization domains"/>
    <property type="match status" value="1"/>
</dbReference>
<sequence>MLMLADPGVLNGYLDSEHDTWSALVERHHLDVATHACSTYMDGLSRLLPCATAPVPLEALNSTLARLTSWRLVSSAGMVDDTFLFRATAEHQFPVASKVRSPEELAFAALPDMFHDVYGHVPYLLTPRGALAHRMFGEVARAGGYAPTLVQQLSTLFWFTFEVGLVREAGMVKVLGAAILTSAEERRNVGRGDGDIMPFDLDAVLETPFQPRSLQPRYFLLSKFSEIFVALKRLAPRRPR</sequence>
<keyword evidence="4" id="KW-0560">Oxidoreductase</keyword>
<dbReference type="GO" id="GO:0005506">
    <property type="term" value="F:iron ion binding"/>
    <property type="evidence" value="ECO:0007669"/>
    <property type="project" value="InterPro"/>
</dbReference>
<dbReference type="InterPro" id="IPR036329">
    <property type="entry name" value="Aro-AA_hydroxylase_C_sf"/>
</dbReference>
<feature type="domain" description="Biopterin-dependent aromatic amino acid hydroxylase family profile" evidence="8">
    <location>
        <begin position="1"/>
        <end position="240"/>
    </location>
</feature>
<comment type="cofactor">
    <cofactor evidence="1 7">
        <name>Fe(2+)</name>
        <dbReference type="ChEBI" id="CHEBI:29033"/>
    </cofactor>
</comment>
<protein>
    <recommendedName>
        <fullName evidence="8">Biopterin-dependent aromatic amino acid hydroxylase family profile domain-containing protein</fullName>
    </recommendedName>
</protein>
<proteinExistence type="inferred from homology"/>
<evidence type="ECO:0000256" key="6">
    <source>
        <dbReference type="ARBA" id="ARBA00023033"/>
    </source>
</evidence>
<dbReference type="PROSITE" id="PS51410">
    <property type="entry name" value="BH4_AAA_HYDROXYL_2"/>
    <property type="match status" value="1"/>
</dbReference>
<dbReference type="GO" id="GO:0004505">
    <property type="term" value="F:phenylalanine 4-monooxygenase activity"/>
    <property type="evidence" value="ECO:0007669"/>
    <property type="project" value="UniProtKB-ARBA"/>
</dbReference>
<dbReference type="PANTHER" id="PTHR11473">
    <property type="entry name" value="AROMATIC AMINO ACID HYDROXYLASE"/>
    <property type="match status" value="1"/>
</dbReference>
<keyword evidence="6" id="KW-0503">Monooxygenase</keyword>
<evidence type="ECO:0000256" key="7">
    <source>
        <dbReference type="PIRSR" id="PIRSR601273-2"/>
    </source>
</evidence>
<keyword evidence="5 7" id="KW-0408">Iron</keyword>
<gene>
    <name evidence="9" type="ORF">DD559_02710</name>
</gene>
<evidence type="ECO:0000313" key="9">
    <source>
        <dbReference type="EMBL" id="PVX28384.1"/>
    </source>
</evidence>
<accession>A0A2U0SAM5</accession>
<keyword evidence="10" id="KW-1185">Reference proteome</keyword>
<dbReference type="PROSITE" id="PS00367">
    <property type="entry name" value="BH4_AAA_HYDROXYL_1"/>
    <property type="match status" value="1"/>
</dbReference>
<reference evidence="9 10" key="1">
    <citation type="submission" date="2018-05" db="EMBL/GenBank/DDBJ databases">
        <title>Description of Sphingomonas pokkalii sp nov, isolated from the rhizosphere of saline tolerant pokkali rice and its draft genome analysis.</title>
        <authorList>
            <person name="Menon R."/>
            <person name="Kumari S."/>
            <person name="Rameshkumar N."/>
        </authorList>
    </citation>
    <scope>NUCLEOTIDE SEQUENCE [LARGE SCALE GENOMIC DNA]</scope>
    <source>
        <strain evidence="9 10">L3B27</strain>
    </source>
</reference>
<name>A0A2U0SAM5_9SPHN</name>
<evidence type="ECO:0000256" key="2">
    <source>
        <dbReference type="ARBA" id="ARBA00009712"/>
    </source>
</evidence>